<dbReference type="GO" id="GO:0003824">
    <property type="term" value="F:catalytic activity"/>
    <property type="evidence" value="ECO:0007669"/>
    <property type="project" value="InterPro"/>
</dbReference>
<evidence type="ECO:0000313" key="8">
    <source>
        <dbReference type="Proteomes" id="UP000220922"/>
    </source>
</evidence>
<evidence type="ECO:0000313" key="7">
    <source>
        <dbReference type="EMBL" id="PDV98057.1"/>
    </source>
</evidence>
<dbReference type="GO" id="GO:0046872">
    <property type="term" value="F:metal ion binding"/>
    <property type="evidence" value="ECO:0007669"/>
    <property type="project" value="UniProtKB-KW"/>
</dbReference>
<dbReference type="Pfam" id="PF12345">
    <property type="entry name" value="DUF3641"/>
    <property type="match status" value="1"/>
</dbReference>
<dbReference type="NCBIfam" id="TIGR04167">
    <property type="entry name" value="rSAM_SeCys"/>
    <property type="match status" value="1"/>
</dbReference>
<dbReference type="InterPro" id="IPR007197">
    <property type="entry name" value="rSAM"/>
</dbReference>
<evidence type="ECO:0000256" key="4">
    <source>
        <dbReference type="ARBA" id="ARBA00023014"/>
    </source>
</evidence>
<keyword evidence="2" id="KW-0479">Metal-binding</keyword>
<dbReference type="GO" id="GO:0051536">
    <property type="term" value="F:iron-sulfur cluster binding"/>
    <property type="evidence" value="ECO:0007669"/>
    <property type="project" value="UniProtKB-KW"/>
</dbReference>
<gene>
    <name evidence="7" type="ORF">A9Q02_02970</name>
</gene>
<evidence type="ECO:0000256" key="2">
    <source>
        <dbReference type="ARBA" id="ARBA00022723"/>
    </source>
</evidence>
<keyword evidence="8" id="KW-1185">Reference proteome</keyword>
<dbReference type="InterPro" id="IPR013785">
    <property type="entry name" value="Aldolase_TIM"/>
</dbReference>
<organism evidence="7 8">
    <name type="scientific">Candidatus Chloroploca asiatica</name>
    <dbReference type="NCBI Taxonomy" id="1506545"/>
    <lineage>
        <taxon>Bacteria</taxon>
        <taxon>Bacillati</taxon>
        <taxon>Chloroflexota</taxon>
        <taxon>Chloroflexia</taxon>
        <taxon>Chloroflexales</taxon>
        <taxon>Chloroflexineae</taxon>
        <taxon>Oscillochloridaceae</taxon>
        <taxon>Candidatus Chloroploca</taxon>
    </lineage>
</organism>
<protein>
    <submittedName>
        <fullName evidence="7">Radical SAM protein</fullName>
    </submittedName>
</protein>
<sequence length="340" mass="37924">MLEKISLIPTLQRRKHTLASPEAQRRVLAQVPVPRFSMRLAEADLPTLRAAPQVEVLQINVGRRCNQTCHHCHVDAGPDRTEVMPPEVVEACLAFLERAAIPTLDITGGAPELHPAFDQMVRRARAMGRHVIDRCNLTITRLPNYAYLPAFLAEHQVEVIASLPHYAIEGTDAQRGDGVFAQSIAALQEFNARGYGRDPALQLNLIVNPLGPELPLPQASIEDEWRRELLQRYDIQFTRLYTLTNMPISRYLEHLLATGELHTYMELLVNNFNPSTVEGLMCKTILSVGWDGRLYDCDFNQMLDMALPQTILALTPEDLAGRVIRTGAHCYGCTAAAGST</sequence>
<dbReference type="PANTHER" id="PTHR43728:SF1">
    <property type="entry name" value="FE-S OXIDOREDUCTASE"/>
    <property type="match status" value="1"/>
</dbReference>
<dbReference type="SUPFAM" id="SSF102114">
    <property type="entry name" value="Radical SAM enzymes"/>
    <property type="match status" value="1"/>
</dbReference>
<dbReference type="InterPro" id="IPR026351">
    <property type="entry name" value="rSAM_ArsS-like"/>
</dbReference>
<dbReference type="Pfam" id="PF04055">
    <property type="entry name" value="Radical_SAM"/>
    <property type="match status" value="1"/>
</dbReference>
<proteinExistence type="predicted"/>
<evidence type="ECO:0000256" key="1">
    <source>
        <dbReference type="ARBA" id="ARBA00022691"/>
    </source>
</evidence>
<dbReference type="OrthoDB" id="9810775at2"/>
<evidence type="ECO:0000259" key="6">
    <source>
        <dbReference type="Pfam" id="PF12345"/>
    </source>
</evidence>
<name>A0A2H3KLA6_9CHLR</name>
<keyword evidence="1" id="KW-0949">S-adenosyl-L-methionine</keyword>
<keyword evidence="3" id="KW-0408">Iron</keyword>
<evidence type="ECO:0000256" key="3">
    <source>
        <dbReference type="ARBA" id="ARBA00023004"/>
    </source>
</evidence>
<dbReference type="PANTHER" id="PTHR43728">
    <property type="entry name" value="SLR0304 PROTEIN"/>
    <property type="match status" value="1"/>
</dbReference>
<reference evidence="7 8" key="1">
    <citation type="submission" date="2016-05" db="EMBL/GenBank/DDBJ databases">
        <authorList>
            <person name="Lavstsen T."/>
            <person name="Jespersen J.S."/>
        </authorList>
    </citation>
    <scope>NUCLEOTIDE SEQUENCE [LARGE SCALE GENOMIC DNA]</scope>
    <source>
        <strain evidence="7 8">B7-9</strain>
    </source>
</reference>
<dbReference type="RefSeq" id="WP_097653780.1">
    <property type="nucleotide sequence ID" value="NZ_LYXE01000110.1"/>
</dbReference>
<dbReference type="InterPro" id="IPR058240">
    <property type="entry name" value="rSAM_sf"/>
</dbReference>
<dbReference type="EMBL" id="LYXE01000110">
    <property type="protein sequence ID" value="PDV98057.1"/>
    <property type="molecule type" value="Genomic_DNA"/>
</dbReference>
<dbReference type="Proteomes" id="UP000220922">
    <property type="component" value="Unassembled WGS sequence"/>
</dbReference>
<dbReference type="InterPro" id="IPR024521">
    <property type="entry name" value="ArsS-like_C"/>
</dbReference>
<dbReference type="Gene3D" id="3.20.20.70">
    <property type="entry name" value="Aldolase class I"/>
    <property type="match status" value="1"/>
</dbReference>
<feature type="domain" description="Arsenosugar biosynthesis radical SAM protein ArsS-like C-terminal" evidence="6">
    <location>
        <begin position="214"/>
        <end position="340"/>
    </location>
</feature>
<keyword evidence="4" id="KW-0411">Iron-sulfur</keyword>
<comment type="caution">
    <text evidence="7">The sequence shown here is derived from an EMBL/GenBank/DDBJ whole genome shotgun (WGS) entry which is preliminary data.</text>
</comment>
<dbReference type="SFLD" id="SFLDS00029">
    <property type="entry name" value="Radical_SAM"/>
    <property type="match status" value="1"/>
</dbReference>
<feature type="domain" description="Radical SAM core" evidence="5">
    <location>
        <begin position="59"/>
        <end position="145"/>
    </location>
</feature>
<evidence type="ECO:0000259" key="5">
    <source>
        <dbReference type="Pfam" id="PF04055"/>
    </source>
</evidence>
<dbReference type="CDD" id="cd01335">
    <property type="entry name" value="Radical_SAM"/>
    <property type="match status" value="1"/>
</dbReference>
<accession>A0A2H3KLA6</accession>
<dbReference type="AlphaFoldDB" id="A0A2H3KLA6"/>